<name>A0AAV4T6L6_9ARAC</name>
<sequence length="96" mass="11092">MDRTLKNPNRFHIEEIFALTLDTVKRRTFFSVTDLRSIHFRNHFSVLITSHDRTAFGTQVANADLICWKTFLMQAPSGSSVAPYLFITENHGQLHI</sequence>
<gene>
    <name evidence="1" type="ORF">CDAR_397671</name>
</gene>
<comment type="caution">
    <text evidence="1">The sequence shown here is derived from an EMBL/GenBank/DDBJ whole genome shotgun (WGS) entry which is preliminary data.</text>
</comment>
<dbReference type="AlphaFoldDB" id="A0AAV4T6L6"/>
<accession>A0AAV4T6L6</accession>
<dbReference type="EMBL" id="BPLQ01009110">
    <property type="protein sequence ID" value="GIY41785.1"/>
    <property type="molecule type" value="Genomic_DNA"/>
</dbReference>
<keyword evidence="2" id="KW-1185">Reference proteome</keyword>
<protein>
    <submittedName>
        <fullName evidence="1">Uncharacterized protein</fullName>
    </submittedName>
</protein>
<evidence type="ECO:0000313" key="2">
    <source>
        <dbReference type="Proteomes" id="UP001054837"/>
    </source>
</evidence>
<organism evidence="1 2">
    <name type="scientific">Caerostris darwini</name>
    <dbReference type="NCBI Taxonomy" id="1538125"/>
    <lineage>
        <taxon>Eukaryota</taxon>
        <taxon>Metazoa</taxon>
        <taxon>Ecdysozoa</taxon>
        <taxon>Arthropoda</taxon>
        <taxon>Chelicerata</taxon>
        <taxon>Arachnida</taxon>
        <taxon>Araneae</taxon>
        <taxon>Araneomorphae</taxon>
        <taxon>Entelegynae</taxon>
        <taxon>Araneoidea</taxon>
        <taxon>Araneidae</taxon>
        <taxon>Caerostris</taxon>
    </lineage>
</organism>
<proteinExistence type="predicted"/>
<reference evidence="1 2" key="1">
    <citation type="submission" date="2021-06" db="EMBL/GenBank/DDBJ databases">
        <title>Caerostris darwini draft genome.</title>
        <authorList>
            <person name="Kono N."/>
            <person name="Arakawa K."/>
        </authorList>
    </citation>
    <scope>NUCLEOTIDE SEQUENCE [LARGE SCALE GENOMIC DNA]</scope>
</reference>
<dbReference type="Proteomes" id="UP001054837">
    <property type="component" value="Unassembled WGS sequence"/>
</dbReference>
<evidence type="ECO:0000313" key="1">
    <source>
        <dbReference type="EMBL" id="GIY41785.1"/>
    </source>
</evidence>